<evidence type="ECO:0000313" key="2">
    <source>
        <dbReference type="EMBL" id="MBB6504449.1"/>
    </source>
</evidence>
<reference evidence="2 3" key="2">
    <citation type="submission" date="2020-08" db="EMBL/GenBank/DDBJ databases">
        <authorList>
            <person name="Partida-Martinez L."/>
            <person name="Huntemann M."/>
            <person name="Clum A."/>
            <person name="Wang J."/>
            <person name="Palaniappan K."/>
            <person name="Ritter S."/>
            <person name="Chen I.-M."/>
            <person name="Stamatis D."/>
            <person name="Reddy T."/>
            <person name="O'Malley R."/>
            <person name="Daum C."/>
            <person name="Shapiro N."/>
            <person name="Ivanova N."/>
            <person name="Kyrpides N."/>
            <person name="Woyke T."/>
        </authorList>
    </citation>
    <scope>NUCLEOTIDE SEQUENCE [LARGE SCALE GENOMIC DNA]</scope>
    <source>
        <strain evidence="2 3">AS3.13</strain>
    </source>
</reference>
<reference evidence="2 3" key="1">
    <citation type="submission" date="2020-08" db="EMBL/GenBank/DDBJ databases">
        <title>The Agave Microbiome: Exploring the role of microbial communities in plant adaptations to desert environments.</title>
        <authorList>
            <person name="Partida-Martinez L.P."/>
        </authorList>
    </citation>
    <scope>NUCLEOTIDE SEQUENCE [LARGE SCALE GENOMIC DNA]</scope>
    <source>
        <strain evidence="2 3">AS3.13</strain>
    </source>
</reference>
<feature type="compositionally biased region" description="Basic and acidic residues" evidence="1">
    <location>
        <begin position="83"/>
        <end position="99"/>
    </location>
</feature>
<evidence type="ECO:0000256" key="1">
    <source>
        <dbReference type="SAM" id="MobiDB-lite"/>
    </source>
</evidence>
<dbReference type="Proteomes" id="UP000522313">
    <property type="component" value="Unassembled WGS sequence"/>
</dbReference>
<dbReference type="EMBL" id="JACHBT010000006">
    <property type="protein sequence ID" value="MBB6504449.1"/>
    <property type="molecule type" value="Genomic_DNA"/>
</dbReference>
<feature type="compositionally biased region" description="Basic and acidic residues" evidence="1">
    <location>
        <begin position="30"/>
        <end position="68"/>
    </location>
</feature>
<comment type="caution">
    <text evidence="2">The sequence shown here is derived from an EMBL/GenBank/DDBJ whole genome shotgun (WGS) entry which is preliminary data.</text>
</comment>
<protein>
    <submittedName>
        <fullName evidence="2">Uncharacterized protein</fullName>
    </submittedName>
</protein>
<organism evidence="2 3">
    <name type="scientific">Sphingomonas endophytica</name>
    <dbReference type="NCBI Taxonomy" id="869719"/>
    <lineage>
        <taxon>Bacteria</taxon>
        <taxon>Pseudomonadati</taxon>
        <taxon>Pseudomonadota</taxon>
        <taxon>Alphaproteobacteria</taxon>
        <taxon>Sphingomonadales</taxon>
        <taxon>Sphingomonadaceae</taxon>
        <taxon>Sphingomonas</taxon>
    </lineage>
</organism>
<dbReference type="RefSeq" id="WP_184504754.1">
    <property type="nucleotide sequence ID" value="NZ_JACHBT010000006.1"/>
</dbReference>
<sequence length="134" mass="15343">MNDWEERAARRAENRERRAQERVASALARTEQRAVDREAASRLREEARTARRTEEEQRRATLVEEREARPRRRQSTGALARTGEQRVERDTRHYATDRDPERIRTLAARGATPEALAAVFGVPVAEIAAVLAEV</sequence>
<gene>
    <name evidence="2" type="ORF">F4693_001419</name>
</gene>
<evidence type="ECO:0000313" key="3">
    <source>
        <dbReference type="Proteomes" id="UP000522313"/>
    </source>
</evidence>
<feature type="region of interest" description="Disordered" evidence="1">
    <location>
        <begin position="1"/>
        <end position="99"/>
    </location>
</feature>
<dbReference type="AlphaFoldDB" id="A0A7X0JBA0"/>
<feature type="compositionally biased region" description="Basic and acidic residues" evidence="1">
    <location>
        <begin position="1"/>
        <end position="21"/>
    </location>
</feature>
<proteinExistence type="predicted"/>
<name>A0A7X0JBA0_9SPHN</name>
<accession>A0A7X0JBA0</accession>